<dbReference type="GO" id="GO:0005737">
    <property type="term" value="C:cytoplasm"/>
    <property type="evidence" value="ECO:0007669"/>
    <property type="project" value="TreeGrafter"/>
</dbReference>
<dbReference type="PANTHER" id="PTHR13774">
    <property type="entry name" value="PHENAZINE BIOSYNTHESIS PROTEIN"/>
    <property type="match status" value="1"/>
</dbReference>
<dbReference type="Proteomes" id="UP001161247">
    <property type="component" value="Chromosome 5"/>
</dbReference>
<dbReference type="EMBL" id="OX459122">
    <property type="protein sequence ID" value="CAI9107881.1"/>
    <property type="molecule type" value="Genomic_DNA"/>
</dbReference>
<protein>
    <submittedName>
        <fullName evidence="3">OLC1v1007355C1</fullName>
    </submittedName>
</protein>
<dbReference type="AlphaFoldDB" id="A0AAV1DKJ8"/>
<reference evidence="3" key="1">
    <citation type="submission" date="2023-03" db="EMBL/GenBank/DDBJ databases">
        <authorList>
            <person name="Julca I."/>
        </authorList>
    </citation>
    <scope>NUCLEOTIDE SEQUENCE</scope>
</reference>
<gene>
    <name evidence="3" type="ORF">OLC1_LOCUS16078</name>
</gene>
<evidence type="ECO:0000313" key="3">
    <source>
        <dbReference type="EMBL" id="CAI9107881.1"/>
    </source>
</evidence>
<name>A0AAV1DKJ8_OLDCO</name>
<dbReference type="NCBIfam" id="TIGR00654">
    <property type="entry name" value="PhzF_family"/>
    <property type="match status" value="2"/>
</dbReference>
<evidence type="ECO:0000313" key="4">
    <source>
        <dbReference type="Proteomes" id="UP001161247"/>
    </source>
</evidence>
<evidence type="ECO:0000256" key="1">
    <source>
        <dbReference type="ARBA" id="ARBA00008270"/>
    </source>
</evidence>
<comment type="similarity">
    <text evidence="1">Belongs to the PhzF family.</text>
</comment>
<dbReference type="SUPFAM" id="SSF54506">
    <property type="entry name" value="Diaminopimelate epimerase-like"/>
    <property type="match status" value="2"/>
</dbReference>
<dbReference type="InterPro" id="IPR003719">
    <property type="entry name" value="Phenazine_PhzF-like"/>
</dbReference>
<dbReference type="Gene3D" id="3.10.310.10">
    <property type="entry name" value="Diaminopimelate Epimerase, Chain A, domain 1"/>
    <property type="match status" value="4"/>
</dbReference>
<accession>A0AAV1DKJ8</accession>
<proteinExistence type="inferred from homology"/>
<dbReference type="GO" id="GO:0016853">
    <property type="term" value="F:isomerase activity"/>
    <property type="evidence" value="ECO:0007669"/>
    <property type="project" value="UniProtKB-KW"/>
</dbReference>
<dbReference type="PANTHER" id="PTHR13774:SF17">
    <property type="entry name" value="PHENAZINE BIOSYNTHESIS-LIKE DOMAIN-CONTAINING PROTEIN"/>
    <property type="match status" value="1"/>
</dbReference>
<dbReference type="Pfam" id="PF02567">
    <property type="entry name" value="PhzC-PhzF"/>
    <property type="match status" value="2"/>
</dbReference>
<keyword evidence="4" id="KW-1185">Reference proteome</keyword>
<organism evidence="3 4">
    <name type="scientific">Oldenlandia corymbosa var. corymbosa</name>
    <dbReference type="NCBI Taxonomy" id="529605"/>
    <lineage>
        <taxon>Eukaryota</taxon>
        <taxon>Viridiplantae</taxon>
        <taxon>Streptophyta</taxon>
        <taxon>Embryophyta</taxon>
        <taxon>Tracheophyta</taxon>
        <taxon>Spermatophyta</taxon>
        <taxon>Magnoliopsida</taxon>
        <taxon>eudicotyledons</taxon>
        <taxon>Gunneridae</taxon>
        <taxon>Pentapetalae</taxon>
        <taxon>asterids</taxon>
        <taxon>lamiids</taxon>
        <taxon>Gentianales</taxon>
        <taxon>Rubiaceae</taxon>
        <taxon>Rubioideae</taxon>
        <taxon>Spermacoceae</taxon>
        <taxon>Hedyotis-Oldenlandia complex</taxon>
        <taxon>Oldenlandia</taxon>
    </lineage>
</organism>
<sequence>MAKKPVKYSVVDAFTDKAFKGNPAAVCLLEDPREEEWLQAVATEFNLSETCYLTPISDAESLSGTPRFGLRWFTPVAEVELCGHATLAASYFLFSNELVKSDKIEFLTQSGVLTAKKFPENRTSNPVNEPKGNYLIELDFPAVPIAEINSVDVLEISKSLNGAAVVEVQKTAGDDLFVVLPSAKAVAEVAPQFDEIRRCPGRGMVITGPASPESGFDFYSRFFCPKLGINEDPVTGSLHCSLAVYWSKKLGKSDFIAYQASPRGGVINIQMDEKNERVLLRGKAVVVAEGVILVDAFTGEAFKGNPALVCSLEDTKDDQWLQAVASELNIPSTAYVTPVSMSPESTIPRFGIRWFTPVTEVKLCGHATLAASHFLFSYGIVQSDIIEFSSHSGVLTAKKISKTRTSITVNECHDQDEDFLIELDFPLIPIADFNSVDISQISKSLNGASVVEVHKTTNGEDLLVVLPSAKAVVEVQPQFDEIKRCPGRAMIITGAALPESEFDFYSRVFSPKLGIDEDPVTGSVHCALGDYWSKKLGKSDFVAYQASPRGGVINLHLDEKNERVLLRGKAVIVTEGSILV</sequence>
<keyword evidence="2" id="KW-0413">Isomerase</keyword>
<evidence type="ECO:0000256" key="2">
    <source>
        <dbReference type="ARBA" id="ARBA00023235"/>
    </source>
</evidence>